<sequence>MDLLRHGGMSLAFTGIRAPPPSGRSCGYFDHGNIRQLGSIHREILTCTAGLTDLLLGAEPAGVP</sequence>
<dbReference type="RefSeq" id="WP_397091625.1">
    <property type="nucleotide sequence ID" value="NZ_JBIRYO010000003.1"/>
</dbReference>
<reference evidence="1 2" key="1">
    <citation type="submission" date="2024-10" db="EMBL/GenBank/DDBJ databases">
        <title>The Natural Products Discovery Center: Release of the First 8490 Sequenced Strains for Exploring Actinobacteria Biosynthetic Diversity.</title>
        <authorList>
            <person name="Kalkreuter E."/>
            <person name="Kautsar S.A."/>
            <person name="Yang D."/>
            <person name="Bader C.D."/>
            <person name="Teijaro C.N."/>
            <person name="Fluegel L."/>
            <person name="Davis C.M."/>
            <person name="Simpson J.R."/>
            <person name="Lauterbach L."/>
            <person name="Steele A.D."/>
            <person name="Gui C."/>
            <person name="Meng S."/>
            <person name="Li G."/>
            <person name="Viehrig K."/>
            <person name="Ye F."/>
            <person name="Su P."/>
            <person name="Kiefer A.F."/>
            <person name="Nichols A."/>
            <person name="Cepeda A.J."/>
            <person name="Yan W."/>
            <person name="Fan B."/>
            <person name="Jiang Y."/>
            <person name="Adhikari A."/>
            <person name="Zheng C.-J."/>
            <person name="Schuster L."/>
            <person name="Cowan T.M."/>
            <person name="Smanski M.J."/>
            <person name="Chevrette M.G."/>
            <person name="De Carvalho L.P.S."/>
            <person name="Shen B."/>
        </authorList>
    </citation>
    <scope>NUCLEOTIDE SEQUENCE [LARGE SCALE GENOMIC DNA]</scope>
    <source>
        <strain evidence="1 2">NPDC019275</strain>
    </source>
</reference>
<evidence type="ECO:0000313" key="2">
    <source>
        <dbReference type="Proteomes" id="UP001611415"/>
    </source>
</evidence>
<comment type="caution">
    <text evidence="1">The sequence shown here is derived from an EMBL/GenBank/DDBJ whole genome shotgun (WGS) entry which is preliminary data.</text>
</comment>
<organism evidence="1 2">
    <name type="scientific">Nocardia xishanensis</name>
    <dbReference type="NCBI Taxonomy" id="238964"/>
    <lineage>
        <taxon>Bacteria</taxon>
        <taxon>Bacillati</taxon>
        <taxon>Actinomycetota</taxon>
        <taxon>Actinomycetes</taxon>
        <taxon>Mycobacteriales</taxon>
        <taxon>Nocardiaceae</taxon>
        <taxon>Nocardia</taxon>
    </lineage>
</organism>
<proteinExistence type="predicted"/>
<gene>
    <name evidence="1" type="ORF">ACH49W_06865</name>
</gene>
<evidence type="ECO:0000313" key="1">
    <source>
        <dbReference type="EMBL" id="MFI2473085.1"/>
    </source>
</evidence>
<accession>A0ABW7WW64</accession>
<keyword evidence="2" id="KW-1185">Reference proteome</keyword>
<dbReference type="EMBL" id="JBIRYO010000003">
    <property type="protein sequence ID" value="MFI2473085.1"/>
    <property type="molecule type" value="Genomic_DNA"/>
</dbReference>
<protein>
    <submittedName>
        <fullName evidence="1">Uncharacterized protein</fullName>
    </submittedName>
</protein>
<name>A0ABW7WW64_9NOCA</name>
<dbReference type="Proteomes" id="UP001611415">
    <property type="component" value="Unassembled WGS sequence"/>
</dbReference>